<dbReference type="Gene3D" id="3.90.1570.50">
    <property type="match status" value="1"/>
</dbReference>
<dbReference type="Pfam" id="PF18766">
    <property type="entry name" value="SWI2_SNF2"/>
    <property type="match status" value="1"/>
</dbReference>
<dbReference type="Proteomes" id="UP000033612">
    <property type="component" value="Unassembled WGS sequence"/>
</dbReference>
<dbReference type="InterPro" id="IPR027417">
    <property type="entry name" value="P-loop_NTPase"/>
</dbReference>
<dbReference type="Pfam" id="PF12008">
    <property type="entry name" value="EcoR124_C"/>
    <property type="match status" value="1"/>
</dbReference>
<sequence length="1005" mass="116099">MSVAAVKEAQMEKTLIEQLTQGINQWRLREDLKTIPQLWANFFQILEDNNRDQLHDVPLTQNEKETIRTQITQPNFYQAAKFLAGANRQVRHHLKRDDSSLPDADLLILDNTNIAGGTSVYEVVHQIEVNKSSLSPLDQDRRFDVTLLINGLPLIHIELKTPKCRFMDAFRQIQKYIDEDKFGDIYNFVEMFVVTNGTNTQYIPAGQNLRANFLISWIDQNKQQVNDYLDFARDVLSIPMAHHMIADYTVLDDNAQRIILLRPYQIQAIQAIFKASREGKSGFIWHATGSGKTLTSYKVARNLLQIPAIDKTIFLIDRKDLDMQTVTAFQTYANNDTIDVDETANSFELAKQLGDGNRNVVVTTRQKLQTIFKRMENSPEIAKKYEKLRDLRLAFIVDECHRAVTPTQKRELDRFFHRQPLWYGFTGTPIFAENARAENGQDARTTEQLYGPILHKYTIEDAIHDKKVLGFKIDNEGNSNQTDNDDIYLTDAHMKAVVKQILDLAYRKQILGNKHRYSALFSTSSIKQAQKYYHLFQEAIANGEVPNRIQKVAPDFPRIAITYSISQNEDESMANQAEMKQALDDYNKMFNTQFSMAELGSYNRNVNDRLACKNKAYQTRDQQLDLVIVVDRLLTGFDAPRLSTLYLDRPPMNAQNLIQAFSRTNRIYDDGKKWGQIVTFQYPNQYSDEIDKALTLYANGGTNGVLAPDWNTSRKRYVQARKKLDKYVDNPQILATLINAPKKEQKQFAEAFQKYDQALAAIKTYDELDKQDKLPASAQVNVDDIPSEIENTLEGTYQNIIDNLKAENKNDDDPVDVDLDEDYELESIHIKEVDERYIMSLIQDYISTANQQSQQVNVAQKSKDQSETSQVGNYIDQYAKTNEPRANHIRSIWQDVQLNPQKYSDQKVEDVLENSIKQENKKILSQLADDFGLDYGNLNYVVNNYKPDEINHKGMGDLVSKRYFDRFKETHPDSKLKNWLSWKTEVRERVKLVYNTKIKPLESEE</sequence>
<evidence type="ECO:0000256" key="2">
    <source>
        <dbReference type="ARBA" id="ARBA00008598"/>
    </source>
</evidence>
<protein>
    <recommendedName>
        <fullName evidence="3">type I site-specific deoxyribonuclease</fullName>
        <ecNumber evidence="3">3.1.21.3</ecNumber>
    </recommendedName>
</protein>
<dbReference type="PROSITE" id="PS51192">
    <property type="entry name" value="HELICASE_ATP_BIND_1"/>
    <property type="match status" value="1"/>
</dbReference>
<proteinExistence type="inferred from homology"/>
<dbReference type="EMBL" id="JXLH01000011">
    <property type="protein sequence ID" value="KJY58765.1"/>
    <property type="molecule type" value="Genomic_DNA"/>
</dbReference>
<evidence type="ECO:0000313" key="13">
    <source>
        <dbReference type="Proteomes" id="UP000033612"/>
    </source>
</evidence>
<evidence type="ECO:0000313" key="12">
    <source>
        <dbReference type="EMBL" id="KJY58765.1"/>
    </source>
</evidence>
<gene>
    <name evidence="12" type="primary">hsdR</name>
    <name evidence="12" type="ORF">JF75_06160</name>
</gene>
<keyword evidence="6" id="KW-0680">Restriction system</keyword>
<dbReference type="SMART" id="SM00487">
    <property type="entry name" value="DEXDc"/>
    <property type="match status" value="1"/>
</dbReference>
<keyword evidence="10" id="KW-0238">DNA-binding</keyword>
<evidence type="ECO:0000256" key="6">
    <source>
        <dbReference type="ARBA" id="ARBA00022747"/>
    </source>
</evidence>
<dbReference type="PANTHER" id="PTHR30195:SF16">
    <property type="entry name" value="TYPE I RESTRICTION ENZYME ENDONUCLEASE SUBUNIT"/>
    <property type="match status" value="1"/>
</dbReference>
<keyword evidence="7" id="KW-0255">Endonuclease</keyword>
<dbReference type="GO" id="GO:0003677">
    <property type="term" value="F:DNA binding"/>
    <property type="evidence" value="ECO:0007669"/>
    <property type="project" value="UniProtKB-KW"/>
</dbReference>
<evidence type="ECO:0000259" key="11">
    <source>
        <dbReference type="PROSITE" id="PS51192"/>
    </source>
</evidence>
<comment type="similarity">
    <text evidence="2">Belongs to the HsdR family.</text>
</comment>
<evidence type="ECO:0000256" key="10">
    <source>
        <dbReference type="ARBA" id="ARBA00023125"/>
    </source>
</evidence>
<evidence type="ECO:0000256" key="7">
    <source>
        <dbReference type="ARBA" id="ARBA00022759"/>
    </source>
</evidence>
<evidence type="ECO:0000256" key="3">
    <source>
        <dbReference type="ARBA" id="ARBA00012654"/>
    </source>
</evidence>
<dbReference type="InterPro" id="IPR055180">
    <property type="entry name" value="HsdR_RecA-like_helicase_dom_2"/>
</dbReference>
<dbReference type="InterPro" id="IPR014001">
    <property type="entry name" value="Helicase_ATP-bd"/>
</dbReference>
<dbReference type="Gene3D" id="3.40.50.300">
    <property type="entry name" value="P-loop containing nucleotide triphosphate hydrolases"/>
    <property type="match status" value="2"/>
</dbReference>
<reference evidence="12 13" key="1">
    <citation type="submission" date="2015-01" db="EMBL/GenBank/DDBJ databases">
        <title>Comparative genomics of the lactic acid bacteria isolated from the honey bee gut.</title>
        <authorList>
            <person name="Ellegaard K.M."/>
            <person name="Tamarit D."/>
            <person name="Javelind E."/>
            <person name="Olofsson T."/>
            <person name="Andersson S.G."/>
            <person name="Vasquez A."/>
        </authorList>
    </citation>
    <scope>NUCLEOTIDE SEQUENCE [LARGE SCALE GENOMIC DNA]</scope>
    <source>
        <strain evidence="12 13">Hma2</strain>
    </source>
</reference>
<evidence type="ECO:0000256" key="9">
    <source>
        <dbReference type="ARBA" id="ARBA00022840"/>
    </source>
</evidence>
<dbReference type="PATRIC" id="fig|1218506.3.peg.666"/>
<dbReference type="PANTHER" id="PTHR30195">
    <property type="entry name" value="TYPE I SITE-SPECIFIC DEOXYRIBONUCLEASE PROTEIN SUBUNIT M AND R"/>
    <property type="match status" value="1"/>
</dbReference>
<dbReference type="GO" id="GO:0009307">
    <property type="term" value="P:DNA restriction-modification system"/>
    <property type="evidence" value="ECO:0007669"/>
    <property type="project" value="UniProtKB-KW"/>
</dbReference>
<dbReference type="EC" id="3.1.21.3" evidence="3"/>
<dbReference type="Pfam" id="PF04313">
    <property type="entry name" value="HSDR_N"/>
    <property type="match status" value="1"/>
</dbReference>
<keyword evidence="8" id="KW-0378">Hydrolase</keyword>
<dbReference type="STRING" id="1218506.JF75_06160"/>
<dbReference type="InterPro" id="IPR022625">
    <property type="entry name" value="TypeI_RM_Rsu_C"/>
</dbReference>
<keyword evidence="5" id="KW-0547">Nucleotide-binding</keyword>
<evidence type="ECO:0000256" key="5">
    <source>
        <dbReference type="ARBA" id="ARBA00022741"/>
    </source>
</evidence>
<dbReference type="InterPro" id="IPR040980">
    <property type="entry name" value="SWI2_SNF2"/>
</dbReference>
<dbReference type="CDD" id="cd18800">
    <property type="entry name" value="SF2_C_EcoR124I-like"/>
    <property type="match status" value="1"/>
</dbReference>
<comment type="catalytic activity">
    <reaction evidence="1">
        <text>Endonucleolytic cleavage of DNA to give random double-stranded fragments with terminal 5'-phosphates, ATP is simultaneously hydrolyzed.</text>
        <dbReference type="EC" id="3.1.21.3"/>
    </reaction>
</comment>
<dbReference type="RefSeq" id="WP_046331806.1">
    <property type="nucleotide sequence ID" value="NZ_JBHTBO010000011.1"/>
</dbReference>
<dbReference type="InterPro" id="IPR051268">
    <property type="entry name" value="Type-I_R_enzyme_R_subunit"/>
</dbReference>
<keyword evidence="9" id="KW-0067">ATP-binding</keyword>
<evidence type="ECO:0000256" key="8">
    <source>
        <dbReference type="ARBA" id="ARBA00022801"/>
    </source>
</evidence>
<name>A0A0F4LJJ6_9LACO</name>
<dbReference type="GO" id="GO:0005524">
    <property type="term" value="F:ATP binding"/>
    <property type="evidence" value="ECO:0007669"/>
    <property type="project" value="UniProtKB-KW"/>
</dbReference>
<dbReference type="OrthoDB" id="9758243at2"/>
<dbReference type="SUPFAM" id="SSF52540">
    <property type="entry name" value="P-loop containing nucleoside triphosphate hydrolases"/>
    <property type="match status" value="2"/>
</dbReference>
<dbReference type="CDD" id="cd22332">
    <property type="entry name" value="HsdR_N"/>
    <property type="match status" value="1"/>
</dbReference>
<dbReference type="HOGENOM" id="CLU_004848_2_0_9"/>
<feature type="domain" description="Helicase ATP-binding" evidence="11">
    <location>
        <begin position="273"/>
        <end position="447"/>
    </location>
</feature>
<evidence type="ECO:0000256" key="4">
    <source>
        <dbReference type="ARBA" id="ARBA00022722"/>
    </source>
</evidence>
<keyword evidence="13" id="KW-1185">Reference proteome</keyword>
<comment type="caution">
    <text evidence="12">The sequence shown here is derived from an EMBL/GenBank/DDBJ whole genome shotgun (WGS) entry which is preliminary data.</text>
</comment>
<dbReference type="GO" id="GO:0009035">
    <property type="term" value="F:type I site-specific deoxyribonuclease activity"/>
    <property type="evidence" value="ECO:0007669"/>
    <property type="project" value="UniProtKB-EC"/>
</dbReference>
<accession>A0A0F4LJJ6</accession>
<dbReference type="AlphaFoldDB" id="A0A0F4LJJ6"/>
<keyword evidence="4" id="KW-0540">Nuclease</keyword>
<dbReference type="InterPro" id="IPR007409">
    <property type="entry name" value="Restrct_endonuc_type1_HsdR_N"/>
</dbReference>
<dbReference type="Pfam" id="PF22679">
    <property type="entry name" value="T1R_D3-like"/>
    <property type="match status" value="1"/>
</dbReference>
<evidence type="ECO:0000256" key="1">
    <source>
        <dbReference type="ARBA" id="ARBA00000851"/>
    </source>
</evidence>
<organism evidence="12 13">
    <name type="scientific">Lactobacillus kimbladii</name>
    <dbReference type="NCBI Taxonomy" id="1218506"/>
    <lineage>
        <taxon>Bacteria</taxon>
        <taxon>Bacillati</taxon>
        <taxon>Bacillota</taxon>
        <taxon>Bacilli</taxon>
        <taxon>Lactobacillales</taxon>
        <taxon>Lactobacillaceae</taxon>
        <taxon>Lactobacillus</taxon>
    </lineage>
</organism>